<feature type="transmembrane region" description="Helical" evidence="10">
    <location>
        <begin position="328"/>
        <end position="346"/>
    </location>
</feature>
<evidence type="ECO:0000256" key="10">
    <source>
        <dbReference type="RuleBase" id="RU363043"/>
    </source>
</evidence>
<protein>
    <recommendedName>
        <fullName evidence="10">Phosphate transport system permease protein PstA</fullName>
    </recommendedName>
</protein>
<feature type="transmembrane region" description="Helical" evidence="10">
    <location>
        <begin position="52"/>
        <end position="72"/>
    </location>
</feature>
<evidence type="ECO:0000256" key="6">
    <source>
        <dbReference type="ARBA" id="ARBA00022592"/>
    </source>
</evidence>
<evidence type="ECO:0000256" key="3">
    <source>
        <dbReference type="ARBA" id="ARBA00007069"/>
    </source>
</evidence>
<keyword evidence="8 10" id="KW-1133">Transmembrane helix</keyword>
<keyword evidence="6" id="KW-0592">Phosphate transport</keyword>
<dbReference type="PANTHER" id="PTHR42922:SF1">
    <property type="entry name" value="PHOSPHATE TRANSPORT SYSTEM PERMEASE PROTEIN PSTA"/>
    <property type="match status" value="1"/>
</dbReference>
<comment type="function">
    <text evidence="1">Part of the binding-protein-dependent transport system for phosphate; probably responsible for the translocation of the substrate across the membrane.</text>
</comment>
<dbReference type="SUPFAM" id="SSF161098">
    <property type="entry name" value="MetI-like"/>
    <property type="match status" value="1"/>
</dbReference>
<name>A0A7G9REN6_9ACTN</name>
<feature type="transmembrane region" description="Helical" evidence="10">
    <location>
        <begin position="27"/>
        <end position="46"/>
    </location>
</feature>
<dbReference type="InterPro" id="IPR035906">
    <property type="entry name" value="MetI-like_sf"/>
</dbReference>
<reference evidence="13 14" key="1">
    <citation type="submission" date="2020-08" db="EMBL/GenBank/DDBJ databases">
        <title>Genome sequence of Nocardioides mesophilus KACC 16243T.</title>
        <authorList>
            <person name="Hyun D.-W."/>
            <person name="Bae J.-W."/>
        </authorList>
    </citation>
    <scope>NUCLEOTIDE SEQUENCE [LARGE SCALE GENOMIC DNA]</scope>
    <source>
        <strain evidence="13 14">KACC 16243</strain>
    </source>
</reference>
<dbReference type="RefSeq" id="WP_187579903.1">
    <property type="nucleotide sequence ID" value="NZ_CP060713.1"/>
</dbReference>
<evidence type="ECO:0000256" key="9">
    <source>
        <dbReference type="ARBA" id="ARBA00023136"/>
    </source>
</evidence>
<gene>
    <name evidence="13" type="primary">pstA</name>
    <name evidence="13" type="ORF">H9L09_06695</name>
</gene>
<comment type="subcellular location">
    <subcellularLocation>
        <location evidence="2 10">Cell membrane</location>
        <topology evidence="2 10">Multi-pass membrane protein</topology>
    </subcellularLocation>
</comment>
<dbReference type="CDD" id="cd06261">
    <property type="entry name" value="TM_PBP2"/>
    <property type="match status" value="1"/>
</dbReference>
<dbReference type="Gene3D" id="1.10.3720.10">
    <property type="entry name" value="MetI-like"/>
    <property type="match status" value="1"/>
</dbReference>
<evidence type="ECO:0000256" key="1">
    <source>
        <dbReference type="ARBA" id="ARBA00003510"/>
    </source>
</evidence>
<evidence type="ECO:0000313" key="14">
    <source>
        <dbReference type="Proteomes" id="UP000515947"/>
    </source>
</evidence>
<organism evidence="13 14">
    <name type="scientific">Nocardioides mesophilus</name>
    <dbReference type="NCBI Taxonomy" id="433659"/>
    <lineage>
        <taxon>Bacteria</taxon>
        <taxon>Bacillati</taxon>
        <taxon>Actinomycetota</taxon>
        <taxon>Actinomycetes</taxon>
        <taxon>Propionibacteriales</taxon>
        <taxon>Nocardioidaceae</taxon>
        <taxon>Nocardioides</taxon>
    </lineage>
</organism>
<feature type="transmembrane region" description="Helical" evidence="10">
    <location>
        <begin position="84"/>
        <end position="107"/>
    </location>
</feature>
<dbReference type="AlphaFoldDB" id="A0A7G9REN6"/>
<proteinExistence type="inferred from homology"/>
<evidence type="ECO:0000256" key="5">
    <source>
        <dbReference type="ARBA" id="ARBA00022475"/>
    </source>
</evidence>
<feature type="compositionally biased region" description="Low complexity" evidence="11">
    <location>
        <begin position="369"/>
        <end position="391"/>
    </location>
</feature>
<dbReference type="GO" id="GO:0005315">
    <property type="term" value="F:phosphate transmembrane transporter activity"/>
    <property type="evidence" value="ECO:0007669"/>
    <property type="project" value="InterPro"/>
</dbReference>
<sequence>MTTVESRRAEADQSPHLPLTHAKLPRWAPLLVAVVAAAAAGLLVVLMGWGPVAFACLAVLLYGVALPVWSRLVENRRAATDRLVTTLVWVAFSLAVIPLLSLLWTVLKNGVPALSAEFFTYSMRNVVGEGGGIYHAIMGTLLITGAAALMSVPIGLLTGIYLVEYGAGNRMARIITFLVDVMTGIPSIVAGLFAYALFVLFFGPGVRVGIGGAVALSILMIPIVVRSTEEMLKLVPHDLREASYALGVPKWRTITKVVLPTAMAGLITGIMLAVARVAGETAPLLIIAGSTDSVNFNLFGERMMTLPVFTYYSYMQPGVPPEFGQERAWGAALVLIAIVMTLNLLARALGRYFSPRPVAERPREELTWPRASTSPTSTSTTATSRPSRVSR</sequence>
<dbReference type="InterPro" id="IPR005672">
    <property type="entry name" value="Phosphate_PstA"/>
</dbReference>
<comment type="similarity">
    <text evidence="3 10">Belongs to the binding-protein-dependent transport system permease family. CysTW subfamily.</text>
</comment>
<evidence type="ECO:0000256" key="8">
    <source>
        <dbReference type="ARBA" id="ARBA00022989"/>
    </source>
</evidence>
<dbReference type="PROSITE" id="PS50928">
    <property type="entry name" value="ABC_TM1"/>
    <property type="match status" value="1"/>
</dbReference>
<dbReference type="GO" id="GO:0035435">
    <property type="term" value="P:phosphate ion transmembrane transport"/>
    <property type="evidence" value="ECO:0007669"/>
    <property type="project" value="InterPro"/>
</dbReference>
<evidence type="ECO:0000313" key="13">
    <source>
        <dbReference type="EMBL" id="QNN54061.1"/>
    </source>
</evidence>
<feature type="transmembrane region" description="Helical" evidence="10">
    <location>
        <begin position="133"/>
        <end position="163"/>
    </location>
</feature>
<dbReference type="GO" id="GO:0005886">
    <property type="term" value="C:plasma membrane"/>
    <property type="evidence" value="ECO:0007669"/>
    <property type="project" value="UniProtKB-SubCell"/>
</dbReference>
<keyword evidence="5 10" id="KW-1003">Cell membrane</keyword>
<dbReference type="KEGG" id="nmes:H9L09_06695"/>
<dbReference type="PANTHER" id="PTHR42922">
    <property type="entry name" value="PHOSPHATE TRANSPORT SYSTEM PERMEASE PROTEIN PSTA"/>
    <property type="match status" value="1"/>
</dbReference>
<feature type="transmembrane region" description="Helical" evidence="10">
    <location>
        <begin position="175"/>
        <end position="202"/>
    </location>
</feature>
<keyword evidence="9 10" id="KW-0472">Membrane</keyword>
<evidence type="ECO:0000256" key="7">
    <source>
        <dbReference type="ARBA" id="ARBA00022692"/>
    </source>
</evidence>
<feature type="domain" description="ABC transmembrane type-1" evidence="12">
    <location>
        <begin position="137"/>
        <end position="346"/>
    </location>
</feature>
<feature type="transmembrane region" description="Helical" evidence="10">
    <location>
        <begin position="257"/>
        <end position="275"/>
    </location>
</feature>
<feature type="transmembrane region" description="Helical" evidence="10">
    <location>
        <begin position="208"/>
        <end position="225"/>
    </location>
</feature>
<dbReference type="Proteomes" id="UP000515947">
    <property type="component" value="Chromosome"/>
</dbReference>
<dbReference type="Pfam" id="PF00528">
    <property type="entry name" value="BPD_transp_1"/>
    <property type="match status" value="1"/>
</dbReference>
<dbReference type="InterPro" id="IPR000515">
    <property type="entry name" value="MetI-like"/>
</dbReference>
<keyword evidence="14" id="KW-1185">Reference proteome</keyword>
<keyword evidence="4" id="KW-0813">Transport</keyword>
<evidence type="ECO:0000256" key="11">
    <source>
        <dbReference type="SAM" id="MobiDB-lite"/>
    </source>
</evidence>
<dbReference type="InterPro" id="IPR051408">
    <property type="entry name" value="Phosphate_transprt_permease"/>
</dbReference>
<accession>A0A7G9REN6</accession>
<feature type="region of interest" description="Disordered" evidence="11">
    <location>
        <begin position="359"/>
        <end position="391"/>
    </location>
</feature>
<keyword evidence="7 10" id="KW-0812">Transmembrane</keyword>
<evidence type="ECO:0000256" key="4">
    <source>
        <dbReference type="ARBA" id="ARBA00022448"/>
    </source>
</evidence>
<dbReference type="EMBL" id="CP060713">
    <property type="protein sequence ID" value="QNN54061.1"/>
    <property type="molecule type" value="Genomic_DNA"/>
</dbReference>
<evidence type="ECO:0000256" key="2">
    <source>
        <dbReference type="ARBA" id="ARBA00004651"/>
    </source>
</evidence>
<evidence type="ECO:0000259" key="12">
    <source>
        <dbReference type="PROSITE" id="PS50928"/>
    </source>
</evidence>
<dbReference type="NCBIfam" id="TIGR00974">
    <property type="entry name" value="3a0107s02c"/>
    <property type="match status" value="1"/>
</dbReference>